<dbReference type="Proteomes" id="UP000266673">
    <property type="component" value="Unassembled WGS sequence"/>
</dbReference>
<name>A0A397W6G7_9GLOM</name>
<reference evidence="1 2" key="1">
    <citation type="submission" date="2018-06" db="EMBL/GenBank/DDBJ databases">
        <title>Comparative genomics reveals the genomic features of Rhizophagus irregularis, R. cerebriforme, R. diaphanum and Gigaspora rosea, and their symbiotic lifestyle signature.</title>
        <authorList>
            <person name="Morin E."/>
            <person name="San Clemente H."/>
            <person name="Chen E.C.H."/>
            <person name="De La Providencia I."/>
            <person name="Hainaut M."/>
            <person name="Kuo A."/>
            <person name="Kohler A."/>
            <person name="Murat C."/>
            <person name="Tang N."/>
            <person name="Roy S."/>
            <person name="Loubradou J."/>
            <person name="Henrissat B."/>
            <person name="Grigoriev I.V."/>
            <person name="Corradi N."/>
            <person name="Roux C."/>
            <person name="Martin F.M."/>
        </authorList>
    </citation>
    <scope>NUCLEOTIDE SEQUENCE [LARGE SCALE GENOMIC DNA]</scope>
    <source>
        <strain evidence="1 2">DAOM 194757</strain>
    </source>
</reference>
<sequence>MAMEESMDPMSELFSGKRERARIAAQHFSRSKRTKFSSSLYSQHGQTQKQASNTYMPAFFQPQPFFMPNWQQMPGQGIPYGPPMMRNQWDDLGSQGSSESYFWGQTARNSALRNSWAEARVLPISLELQRTWCVIYVRVRGIMLMSVDRGNMKICPFVEMVPEPKEADYTQEAVIVIVVPVWVAAPWWPLIMGAVREEIELPPPKEIILPGPSGFPEPCNNSQWRLRAIRIDWSIGA</sequence>
<accession>A0A397W6G7</accession>
<comment type="caution">
    <text evidence="1">The sequence shown here is derived from an EMBL/GenBank/DDBJ whole genome shotgun (WGS) entry which is preliminary data.</text>
</comment>
<organism evidence="1 2">
    <name type="scientific">Gigaspora rosea</name>
    <dbReference type="NCBI Taxonomy" id="44941"/>
    <lineage>
        <taxon>Eukaryota</taxon>
        <taxon>Fungi</taxon>
        <taxon>Fungi incertae sedis</taxon>
        <taxon>Mucoromycota</taxon>
        <taxon>Glomeromycotina</taxon>
        <taxon>Glomeromycetes</taxon>
        <taxon>Diversisporales</taxon>
        <taxon>Gigasporaceae</taxon>
        <taxon>Gigaspora</taxon>
    </lineage>
</organism>
<evidence type="ECO:0000313" key="2">
    <source>
        <dbReference type="Proteomes" id="UP000266673"/>
    </source>
</evidence>
<dbReference type="AlphaFoldDB" id="A0A397W6G7"/>
<keyword evidence="2" id="KW-1185">Reference proteome</keyword>
<evidence type="ECO:0000313" key="1">
    <source>
        <dbReference type="EMBL" id="RIB29602.1"/>
    </source>
</evidence>
<protein>
    <submittedName>
        <fullName evidence="1">Uncharacterized protein</fullName>
    </submittedName>
</protein>
<gene>
    <name evidence="1" type="ORF">C2G38_2027605</name>
</gene>
<proteinExistence type="predicted"/>
<dbReference type="EMBL" id="QKWP01000034">
    <property type="protein sequence ID" value="RIB29602.1"/>
    <property type="molecule type" value="Genomic_DNA"/>
</dbReference>